<dbReference type="Proteomes" id="UP001065613">
    <property type="component" value="Chromosome"/>
</dbReference>
<name>A0A977PWL3_9CYAN</name>
<organism evidence="1">
    <name type="scientific">Woronichinia naegeliana WA131</name>
    <dbReference type="NCBI Taxonomy" id="2824559"/>
    <lineage>
        <taxon>Bacteria</taxon>
        <taxon>Bacillati</taxon>
        <taxon>Cyanobacteriota</taxon>
        <taxon>Cyanophyceae</taxon>
        <taxon>Synechococcales</taxon>
        <taxon>Coelosphaeriaceae</taxon>
        <taxon>Woronichinia</taxon>
    </lineage>
</organism>
<evidence type="ECO:0000313" key="1">
    <source>
        <dbReference type="EMBL" id="UXE60670.1"/>
    </source>
</evidence>
<sequence length="470" mass="52505">MPVSSQTLKWLKWSVLWLGLELIFPKILPAENTAFSLQPQDLIIEQQPRATTSARRSHLQEQQDRIAPERFDLQRYPVTEANETKWRQTLWATALLEPQSPIVIEAIAQILELPLNPNLSPSQAKTVQMAMQVGTQLYLGNPQKLVLIGDRFQNIVKNSPDPEWSVMALSALVQAGLKPSLAQTALQQLQSRFQGVDNLAFKVALQDISEQLKPSSLPPLQDLLAWQIAPSSPQLYVFCRPNRGLLCRTVLKDGNGQFRRETSQPQAPLLSVPLLTRSLHGLRWNFVRGQTPQGIYRIEGTMPRPSATYFTAYGQFPLVKVFMPFESGVQNFIATQPDQMIGALNSYYSLLPSSWQQYAPIAQTYWAGRLGRSLIRIHGSGESTSFFVNNQRFPQSDGWNPAIGCLSAQEIYDQTGQLTKADMPNILKTLAEVNGGKIEGYMIVVEIPATSKQGTNQPISLAEIEAALQK</sequence>
<dbReference type="AlphaFoldDB" id="A0A977PWL3"/>
<gene>
    <name evidence="1" type="ORF">KA717_35035</name>
</gene>
<dbReference type="KEGG" id="wna:KA717_35035"/>
<dbReference type="EMBL" id="CP073041">
    <property type="protein sequence ID" value="UXE60670.1"/>
    <property type="molecule type" value="Genomic_DNA"/>
</dbReference>
<protein>
    <submittedName>
        <fullName evidence="1">Uncharacterized protein</fullName>
    </submittedName>
</protein>
<accession>A0A977PWL3</accession>
<proteinExistence type="predicted"/>
<reference evidence="1" key="1">
    <citation type="submission" date="2021-04" db="EMBL/GenBank/DDBJ databases">
        <title>Genome sequence of Woronichinia naegeliana from Washington state freshwater lake bloom.</title>
        <authorList>
            <person name="Dreher T.W."/>
        </authorList>
    </citation>
    <scope>NUCLEOTIDE SEQUENCE</scope>
    <source>
        <strain evidence="1">WA131</strain>
    </source>
</reference>